<feature type="compositionally biased region" description="Polar residues" evidence="2">
    <location>
        <begin position="61"/>
        <end position="76"/>
    </location>
</feature>
<proteinExistence type="predicted"/>
<keyword evidence="5" id="KW-1185">Reference proteome</keyword>
<feature type="domain" description="CCHC-type" evidence="3">
    <location>
        <begin position="161"/>
        <end position="176"/>
    </location>
</feature>
<evidence type="ECO:0000313" key="5">
    <source>
        <dbReference type="Proteomes" id="UP000230233"/>
    </source>
</evidence>
<dbReference type="PROSITE" id="PS50158">
    <property type="entry name" value="ZF_CCHC"/>
    <property type="match status" value="1"/>
</dbReference>
<evidence type="ECO:0000259" key="3">
    <source>
        <dbReference type="PROSITE" id="PS50158"/>
    </source>
</evidence>
<feature type="compositionally biased region" description="Polar residues" evidence="2">
    <location>
        <begin position="102"/>
        <end position="120"/>
    </location>
</feature>
<keyword evidence="1" id="KW-0863">Zinc-finger</keyword>
<keyword evidence="1" id="KW-0862">Zinc</keyword>
<organism evidence="4 5">
    <name type="scientific">Caenorhabditis nigoni</name>
    <dbReference type="NCBI Taxonomy" id="1611254"/>
    <lineage>
        <taxon>Eukaryota</taxon>
        <taxon>Metazoa</taxon>
        <taxon>Ecdysozoa</taxon>
        <taxon>Nematoda</taxon>
        <taxon>Chromadorea</taxon>
        <taxon>Rhabditida</taxon>
        <taxon>Rhabditina</taxon>
        <taxon>Rhabditomorpha</taxon>
        <taxon>Rhabditoidea</taxon>
        <taxon>Rhabditidae</taxon>
        <taxon>Peloderinae</taxon>
        <taxon>Caenorhabditis</taxon>
    </lineage>
</organism>
<feature type="region of interest" description="Disordered" evidence="2">
    <location>
        <begin position="90"/>
        <end position="159"/>
    </location>
</feature>
<reference evidence="5" key="1">
    <citation type="submission" date="2017-10" db="EMBL/GenBank/DDBJ databases">
        <title>Rapid genome shrinkage in a self-fertile nematode reveals novel sperm competition proteins.</title>
        <authorList>
            <person name="Yin D."/>
            <person name="Schwarz E.M."/>
            <person name="Thomas C.G."/>
            <person name="Felde R.L."/>
            <person name="Korf I.F."/>
            <person name="Cutter A.D."/>
            <person name="Schartner C.M."/>
            <person name="Ralston E.J."/>
            <person name="Meyer B.J."/>
            <person name="Haag E.S."/>
        </authorList>
    </citation>
    <scope>NUCLEOTIDE SEQUENCE [LARGE SCALE GENOMIC DNA]</scope>
    <source>
        <strain evidence="5">JU1422</strain>
    </source>
</reference>
<evidence type="ECO:0000256" key="1">
    <source>
        <dbReference type="PROSITE-ProRule" id="PRU00047"/>
    </source>
</evidence>
<name>A0A2G5U092_9PELO</name>
<dbReference type="GO" id="GO:0003676">
    <property type="term" value="F:nucleic acid binding"/>
    <property type="evidence" value="ECO:0007669"/>
    <property type="project" value="InterPro"/>
</dbReference>
<dbReference type="EMBL" id="PDUG01000004">
    <property type="protein sequence ID" value="PIC32944.1"/>
    <property type="molecule type" value="Genomic_DNA"/>
</dbReference>
<feature type="compositionally biased region" description="Basic residues" evidence="2">
    <location>
        <begin position="141"/>
        <end position="155"/>
    </location>
</feature>
<dbReference type="AlphaFoldDB" id="A0A2G5U092"/>
<protein>
    <recommendedName>
        <fullName evidence="3">CCHC-type domain-containing protein</fullName>
    </recommendedName>
</protein>
<dbReference type="GO" id="GO:0019899">
    <property type="term" value="F:enzyme binding"/>
    <property type="evidence" value="ECO:0007669"/>
    <property type="project" value="UniProtKB-ARBA"/>
</dbReference>
<sequence length="389" mass="41332">MSEVSSEAAPLKLMDRDSYYRTRAVNPWPTPVNENAGGGFRKIGGLSAAPKKFGGGFGATASDSLSSTPRGGVEKTSSFDNFSGFVRTQSSGFGSRIKPSATEDSLMSNKERSATPTPSVNVLGVSRTFGGGPSPGVSPTKRTRSGRRSGGRRGRGGPGHCFHCQEHGHISRLCPKKTVDTDDFDEVEASRFLDDEVLAEAPKKGNGSLIGGRDVSLQNAKLGNQMSRSSYYGGFGYGDTTPINTTSVNNNTLKSAMPINARATPDVDKFSEQLDNALKLHVKPAPTGLSSTLAKGRNLKTEAAAPAKVASPVVRDKIKEPSSTETMSIETRRTVTIEGDTQFEETTVISFPCVLPPNVRVITAQFVPVSSAQVSSANEIQGNHIKEKF</sequence>
<dbReference type="Proteomes" id="UP000230233">
    <property type="component" value="Chromosome IV"/>
</dbReference>
<dbReference type="InterPro" id="IPR036875">
    <property type="entry name" value="Znf_CCHC_sf"/>
</dbReference>
<dbReference type="GO" id="GO:0008270">
    <property type="term" value="F:zinc ion binding"/>
    <property type="evidence" value="ECO:0007669"/>
    <property type="project" value="UniProtKB-KW"/>
</dbReference>
<dbReference type="Gene3D" id="4.10.60.10">
    <property type="entry name" value="Zinc finger, CCHC-type"/>
    <property type="match status" value="1"/>
</dbReference>
<dbReference type="SUPFAM" id="SSF57756">
    <property type="entry name" value="Retrovirus zinc finger-like domains"/>
    <property type="match status" value="1"/>
</dbReference>
<keyword evidence="1" id="KW-0479">Metal-binding</keyword>
<dbReference type="OrthoDB" id="5823075at2759"/>
<evidence type="ECO:0000313" key="4">
    <source>
        <dbReference type="EMBL" id="PIC32944.1"/>
    </source>
</evidence>
<gene>
    <name evidence="4" type="primary">Cni-C27B7.5</name>
    <name evidence="4" type="synonym">Cnig_chr_IV.g13099</name>
    <name evidence="4" type="ORF">B9Z55_013099</name>
</gene>
<evidence type="ECO:0000256" key="2">
    <source>
        <dbReference type="SAM" id="MobiDB-lite"/>
    </source>
</evidence>
<dbReference type="InterPro" id="IPR001878">
    <property type="entry name" value="Znf_CCHC"/>
</dbReference>
<feature type="region of interest" description="Disordered" evidence="2">
    <location>
        <begin position="52"/>
        <end position="76"/>
    </location>
</feature>
<dbReference type="GO" id="GO:0005737">
    <property type="term" value="C:cytoplasm"/>
    <property type="evidence" value="ECO:0007669"/>
    <property type="project" value="UniProtKB-ARBA"/>
</dbReference>
<accession>A0A2G5U092</accession>
<comment type="caution">
    <text evidence="4">The sequence shown here is derived from an EMBL/GenBank/DDBJ whole genome shotgun (WGS) entry which is preliminary data.</text>
</comment>